<feature type="non-terminal residue" evidence="2">
    <location>
        <position position="95"/>
    </location>
</feature>
<evidence type="ECO:0000259" key="1">
    <source>
        <dbReference type="Pfam" id="PF11796"/>
    </source>
</evidence>
<gene>
    <name evidence="2" type="ORF">B1A_11536</name>
</gene>
<feature type="domain" description="Conserved hypothetical protein CHP02679 N terminus" evidence="1">
    <location>
        <begin position="3"/>
        <end position="95"/>
    </location>
</feature>
<dbReference type="AlphaFoldDB" id="T1BR47"/>
<organism evidence="2">
    <name type="scientific">mine drainage metagenome</name>
    <dbReference type="NCBI Taxonomy" id="410659"/>
    <lineage>
        <taxon>unclassified sequences</taxon>
        <taxon>metagenomes</taxon>
        <taxon>ecological metagenomes</taxon>
    </lineage>
</organism>
<name>T1BR47_9ZZZZ</name>
<proteinExistence type="predicted"/>
<dbReference type="Pfam" id="PF11796">
    <property type="entry name" value="DUF3323"/>
    <property type="match status" value="1"/>
</dbReference>
<accession>T1BR47</accession>
<reference evidence="2" key="1">
    <citation type="submission" date="2013-08" db="EMBL/GenBank/DDBJ databases">
        <authorList>
            <person name="Mendez C."/>
            <person name="Richter M."/>
            <person name="Ferrer M."/>
            <person name="Sanchez J."/>
        </authorList>
    </citation>
    <scope>NUCLEOTIDE SEQUENCE</scope>
</reference>
<dbReference type="EMBL" id="AUZX01008265">
    <property type="protein sequence ID" value="EQD56440.1"/>
    <property type="molecule type" value="Genomic_DNA"/>
</dbReference>
<reference evidence="2" key="2">
    <citation type="journal article" date="2014" name="ISME J.">
        <title>Microbial stratification in low pH oxic and suboxic macroscopic growths along an acid mine drainage.</title>
        <authorList>
            <person name="Mendez-Garcia C."/>
            <person name="Mesa V."/>
            <person name="Sprenger R.R."/>
            <person name="Richter M."/>
            <person name="Diez M.S."/>
            <person name="Solano J."/>
            <person name="Bargiela R."/>
            <person name="Golyshina O.V."/>
            <person name="Manteca A."/>
            <person name="Ramos J.L."/>
            <person name="Gallego J.R."/>
            <person name="Llorente I."/>
            <person name="Martins Dos Santos V.A."/>
            <person name="Jensen O.N."/>
            <person name="Pelaez A.I."/>
            <person name="Sanchez J."/>
            <person name="Ferrer M."/>
        </authorList>
    </citation>
    <scope>NUCLEOTIDE SEQUENCE</scope>
</reference>
<evidence type="ECO:0000313" key="2">
    <source>
        <dbReference type="EMBL" id="EQD56440.1"/>
    </source>
</evidence>
<feature type="non-terminal residue" evidence="2">
    <location>
        <position position="1"/>
    </location>
</feature>
<protein>
    <recommendedName>
        <fullName evidence="1">Conserved hypothetical protein CHP02679 N terminus domain-containing protein</fullName>
    </recommendedName>
</protein>
<sequence>KELVPEEADAIAGLLGVRRPVAGAPLRIPLTTLDRALRTSSVGRGLFEVLSELDGPLVDRRAVLAATDAERERQWSDLTAHPAIVSNDRLADWLE</sequence>
<dbReference type="InterPro" id="IPR024466">
    <property type="entry name" value="CHP02679_N"/>
</dbReference>
<comment type="caution">
    <text evidence="2">The sequence shown here is derived from an EMBL/GenBank/DDBJ whole genome shotgun (WGS) entry which is preliminary data.</text>
</comment>